<evidence type="ECO:0000256" key="2">
    <source>
        <dbReference type="ARBA" id="ARBA00022771"/>
    </source>
</evidence>
<dbReference type="InterPro" id="IPR038441">
    <property type="entry name" value="THAP_Znf_sf"/>
</dbReference>
<dbReference type="SUPFAM" id="SSF57716">
    <property type="entry name" value="Glucocorticoid receptor-like (DNA-binding domain)"/>
    <property type="match status" value="1"/>
</dbReference>
<organism evidence="8 9">
    <name type="scientific">Fasciolopsis buskii</name>
    <dbReference type="NCBI Taxonomy" id="27845"/>
    <lineage>
        <taxon>Eukaryota</taxon>
        <taxon>Metazoa</taxon>
        <taxon>Spiralia</taxon>
        <taxon>Lophotrochozoa</taxon>
        <taxon>Platyhelminthes</taxon>
        <taxon>Trematoda</taxon>
        <taxon>Digenea</taxon>
        <taxon>Plagiorchiida</taxon>
        <taxon>Echinostomata</taxon>
        <taxon>Echinostomatoidea</taxon>
        <taxon>Fasciolidae</taxon>
        <taxon>Fasciolopsis</taxon>
    </lineage>
</organism>
<evidence type="ECO:0000256" key="6">
    <source>
        <dbReference type="SAM" id="MobiDB-lite"/>
    </source>
</evidence>
<dbReference type="GO" id="GO:0043565">
    <property type="term" value="F:sequence-specific DNA binding"/>
    <property type="evidence" value="ECO:0007669"/>
    <property type="project" value="InterPro"/>
</dbReference>
<evidence type="ECO:0000256" key="1">
    <source>
        <dbReference type="ARBA" id="ARBA00022723"/>
    </source>
</evidence>
<name>A0A8E0S810_9TREM</name>
<evidence type="ECO:0000259" key="7">
    <source>
        <dbReference type="PROSITE" id="PS50950"/>
    </source>
</evidence>
<evidence type="ECO:0000256" key="3">
    <source>
        <dbReference type="ARBA" id="ARBA00022833"/>
    </source>
</evidence>
<gene>
    <name evidence="8" type="ORF">FBUS_05153</name>
</gene>
<evidence type="ECO:0000313" key="8">
    <source>
        <dbReference type="EMBL" id="KAA0199446.1"/>
    </source>
</evidence>
<sequence>MPQCCFAGCHNRTDDGRGLSFFRFPRRDVTRTECWVQACGRHAFVPSQHSRVCSQHFKPDDFERDIRSELLGTGHKRLRLKDTAIPMHSSETNRHQTPVKMDNKLSTSKEITDISLPNGISGLEETTVPTESSKSNAEVFYLSHEK</sequence>
<protein>
    <submittedName>
        <fullName evidence="8">Transcriptional repressor p66-beta</fullName>
    </submittedName>
</protein>
<keyword evidence="2 5" id="KW-0863">Zinc-finger</keyword>
<keyword evidence="3" id="KW-0862">Zinc</keyword>
<evidence type="ECO:0000256" key="4">
    <source>
        <dbReference type="ARBA" id="ARBA00023125"/>
    </source>
</evidence>
<dbReference type="GO" id="GO:0008270">
    <property type="term" value="F:zinc ion binding"/>
    <property type="evidence" value="ECO:0007669"/>
    <property type="project" value="UniProtKB-KW"/>
</dbReference>
<proteinExistence type="predicted"/>
<comment type="caution">
    <text evidence="8">The sequence shown here is derived from an EMBL/GenBank/DDBJ whole genome shotgun (WGS) entry which is preliminary data.</text>
</comment>
<dbReference type="Pfam" id="PF05485">
    <property type="entry name" value="THAP"/>
    <property type="match status" value="1"/>
</dbReference>
<dbReference type="PROSITE" id="PS50950">
    <property type="entry name" value="ZF_THAP"/>
    <property type="match status" value="1"/>
</dbReference>
<feature type="region of interest" description="Disordered" evidence="6">
    <location>
        <begin position="77"/>
        <end position="136"/>
    </location>
</feature>
<evidence type="ECO:0000256" key="5">
    <source>
        <dbReference type="PROSITE-ProRule" id="PRU00309"/>
    </source>
</evidence>
<dbReference type="EMBL" id="LUCM01001134">
    <property type="protein sequence ID" value="KAA0199446.1"/>
    <property type="molecule type" value="Genomic_DNA"/>
</dbReference>
<evidence type="ECO:0000313" key="9">
    <source>
        <dbReference type="Proteomes" id="UP000728185"/>
    </source>
</evidence>
<keyword evidence="9" id="KW-1185">Reference proteome</keyword>
<keyword evidence="4 5" id="KW-0238">DNA-binding</keyword>
<dbReference type="PANTHER" id="PTHR46600:SF11">
    <property type="entry name" value="THAP DOMAIN-CONTAINING PROTEIN 10"/>
    <property type="match status" value="1"/>
</dbReference>
<keyword evidence="1" id="KW-0479">Metal-binding</keyword>
<dbReference type="PANTHER" id="PTHR46600">
    <property type="entry name" value="THAP DOMAIN-CONTAINING"/>
    <property type="match status" value="1"/>
</dbReference>
<dbReference type="Gene3D" id="6.20.210.20">
    <property type="entry name" value="THAP domain"/>
    <property type="match status" value="1"/>
</dbReference>
<dbReference type="InterPro" id="IPR026516">
    <property type="entry name" value="THAP1/10"/>
</dbReference>
<dbReference type="SMART" id="SM00692">
    <property type="entry name" value="DM3"/>
    <property type="match status" value="1"/>
</dbReference>
<dbReference type="Proteomes" id="UP000728185">
    <property type="component" value="Unassembled WGS sequence"/>
</dbReference>
<dbReference type="OrthoDB" id="7331812at2759"/>
<dbReference type="SMART" id="SM00980">
    <property type="entry name" value="THAP"/>
    <property type="match status" value="1"/>
</dbReference>
<dbReference type="AlphaFoldDB" id="A0A8E0S810"/>
<feature type="compositionally biased region" description="Polar residues" evidence="6">
    <location>
        <begin position="127"/>
        <end position="136"/>
    </location>
</feature>
<dbReference type="InterPro" id="IPR006612">
    <property type="entry name" value="THAP_Znf"/>
</dbReference>
<accession>A0A8E0S810</accession>
<reference evidence="8" key="1">
    <citation type="submission" date="2019-05" db="EMBL/GenBank/DDBJ databases">
        <title>Annotation for the trematode Fasciolopsis buski.</title>
        <authorList>
            <person name="Choi Y.-J."/>
        </authorList>
    </citation>
    <scope>NUCLEOTIDE SEQUENCE</scope>
    <source>
        <strain evidence="8">HT</strain>
        <tissue evidence="8">Whole worm</tissue>
    </source>
</reference>
<feature type="domain" description="THAP-type" evidence="7">
    <location>
        <begin position="1"/>
        <end position="89"/>
    </location>
</feature>